<dbReference type="AlphaFoldDB" id="A0A9P6USY6"/>
<feature type="compositionally biased region" description="Polar residues" evidence="1">
    <location>
        <begin position="115"/>
        <end position="130"/>
    </location>
</feature>
<evidence type="ECO:0000313" key="3">
    <source>
        <dbReference type="Proteomes" id="UP000738325"/>
    </source>
</evidence>
<protein>
    <submittedName>
        <fullName evidence="2">Uncharacterized protein</fullName>
    </submittedName>
</protein>
<keyword evidence="3" id="KW-1185">Reference proteome</keyword>
<dbReference type="Proteomes" id="UP000738325">
    <property type="component" value="Unassembled WGS sequence"/>
</dbReference>
<dbReference type="EMBL" id="JAAAIP010000376">
    <property type="protein sequence ID" value="KAG0318348.1"/>
    <property type="molecule type" value="Genomic_DNA"/>
</dbReference>
<feature type="compositionally biased region" description="Low complexity" evidence="1">
    <location>
        <begin position="99"/>
        <end position="114"/>
    </location>
</feature>
<feature type="compositionally biased region" description="Low complexity" evidence="1">
    <location>
        <begin position="209"/>
        <end position="226"/>
    </location>
</feature>
<feature type="region of interest" description="Disordered" evidence="1">
    <location>
        <begin position="277"/>
        <end position="312"/>
    </location>
</feature>
<feature type="region of interest" description="Disordered" evidence="1">
    <location>
        <begin position="194"/>
        <end position="253"/>
    </location>
</feature>
<dbReference type="OrthoDB" id="2448637at2759"/>
<organism evidence="2 3">
    <name type="scientific">Dissophora globulifera</name>
    <dbReference type="NCBI Taxonomy" id="979702"/>
    <lineage>
        <taxon>Eukaryota</taxon>
        <taxon>Fungi</taxon>
        <taxon>Fungi incertae sedis</taxon>
        <taxon>Mucoromycota</taxon>
        <taxon>Mortierellomycotina</taxon>
        <taxon>Mortierellomycetes</taxon>
        <taxon>Mortierellales</taxon>
        <taxon>Mortierellaceae</taxon>
        <taxon>Dissophora</taxon>
    </lineage>
</organism>
<feature type="compositionally biased region" description="Low complexity" evidence="1">
    <location>
        <begin position="287"/>
        <end position="309"/>
    </location>
</feature>
<gene>
    <name evidence="2" type="ORF">BGZ99_005727</name>
</gene>
<comment type="caution">
    <text evidence="2">The sequence shown here is derived from an EMBL/GenBank/DDBJ whole genome shotgun (WGS) entry which is preliminary data.</text>
</comment>
<evidence type="ECO:0000256" key="1">
    <source>
        <dbReference type="SAM" id="MobiDB-lite"/>
    </source>
</evidence>
<reference evidence="2" key="1">
    <citation type="journal article" date="2020" name="Fungal Divers.">
        <title>Resolving the Mortierellaceae phylogeny through synthesis of multi-gene phylogenetics and phylogenomics.</title>
        <authorList>
            <person name="Vandepol N."/>
            <person name="Liber J."/>
            <person name="Desiro A."/>
            <person name="Na H."/>
            <person name="Kennedy M."/>
            <person name="Barry K."/>
            <person name="Grigoriev I.V."/>
            <person name="Miller A.N."/>
            <person name="O'Donnell K."/>
            <person name="Stajich J.E."/>
            <person name="Bonito G."/>
        </authorList>
    </citation>
    <scope>NUCLEOTIDE SEQUENCE</scope>
    <source>
        <strain evidence="2">REB-010B</strain>
    </source>
</reference>
<feature type="region of interest" description="Disordered" evidence="1">
    <location>
        <begin position="85"/>
        <end position="149"/>
    </location>
</feature>
<feature type="region of interest" description="Disordered" evidence="1">
    <location>
        <begin position="1"/>
        <end position="23"/>
    </location>
</feature>
<evidence type="ECO:0000313" key="2">
    <source>
        <dbReference type="EMBL" id="KAG0318348.1"/>
    </source>
</evidence>
<name>A0A9P6USY6_9FUNG</name>
<proteinExistence type="predicted"/>
<accession>A0A9P6USY6</accession>
<sequence length="337" mass="37036">MFPGNISPKRSLDRSAERDLDEEAKQVYQLSTVNEYGAFIPPTPVDKGHKYHVDHVEDYFTTIINAPPEKVRTFLSTESTISPGMFSTLPSSKIKRHSMPSFSSTSMSSPPKKSATLSTQKARGSSMNVDTKNRNSRGESSPPAEHNNTDCFIDVDITAPSSITTAVCTTENSQTATSLISPLAAPAMDDVARLPISPRNTPELRPEQYSRPPRQQQHQQQESSGRPLHRISEAKRKSRAQISFLTGAPTEEEEIRRANALSDPFLSLLSSSLPDLVTDFEGDQSDESSSSSPLTSPSSSPRYSASPVSFEKEQIRRLNAQKLRAQNDFGGALRVSH</sequence>